<accession>K1TCK2</accession>
<comment type="caution">
    <text evidence="1">The sequence shown here is derived from an EMBL/GenBank/DDBJ whole genome shotgun (WGS) entry which is preliminary data.</text>
</comment>
<organism evidence="1">
    <name type="scientific">human gut metagenome</name>
    <dbReference type="NCBI Taxonomy" id="408170"/>
    <lineage>
        <taxon>unclassified sequences</taxon>
        <taxon>metagenomes</taxon>
        <taxon>organismal metagenomes</taxon>
    </lineage>
</organism>
<name>K1TCK2_9ZZZZ</name>
<protein>
    <submittedName>
        <fullName evidence="1">TrsE-like protein</fullName>
    </submittedName>
</protein>
<reference evidence="1" key="1">
    <citation type="journal article" date="2013" name="Environ. Microbiol.">
        <title>Microbiota from the distal guts of lean and obese adolescents exhibit partial functional redundancy besides clear differences in community structure.</title>
        <authorList>
            <person name="Ferrer M."/>
            <person name="Ruiz A."/>
            <person name="Lanza F."/>
            <person name="Haange S.B."/>
            <person name="Oberbach A."/>
            <person name="Till H."/>
            <person name="Bargiela R."/>
            <person name="Campoy C."/>
            <person name="Segura M.T."/>
            <person name="Richter M."/>
            <person name="von Bergen M."/>
            <person name="Seifert J."/>
            <person name="Suarez A."/>
        </authorList>
    </citation>
    <scope>NUCLEOTIDE SEQUENCE</scope>
</reference>
<gene>
    <name evidence="1" type="ORF">LEA_09302</name>
</gene>
<evidence type="ECO:0000313" key="1">
    <source>
        <dbReference type="EMBL" id="EKC67433.1"/>
    </source>
</evidence>
<dbReference type="AlphaFoldDB" id="K1TCK2"/>
<dbReference type="EMBL" id="AJWY01006227">
    <property type="protein sequence ID" value="EKC67433.1"/>
    <property type="molecule type" value="Genomic_DNA"/>
</dbReference>
<proteinExistence type="predicted"/>
<sequence>MIKTLQNTLRQDKEQFAVPRSVQDTIPIRRIWPDGIFQFGSKFSKCIRFSDINYAIASKEDKTAMFLNYSELLNALDTGSTTKIT</sequence>
<feature type="non-terminal residue" evidence="1">
    <location>
        <position position="85"/>
    </location>
</feature>